<gene>
    <name evidence="2" type="ordered locus">LAF_0162</name>
</gene>
<dbReference type="InterPro" id="IPR014710">
    <property type="entry name" value="RmlC-like_jellyroll"/>
</dbReference>
<evidence type="ECO:0008006" key="4">
    <source>
        <dbReference type="Google" id="ProtNLM"/>
    </source>
</evidence>
<feature type="compositionally biased region" description="Basic residues" evidence="1">
    <location>
        <begin position="152"/>
        <end position="164"/>
    </location>
</feature>
<evidence type="ECO:0000256" key="1">
    <source>
        <dbReference type="SAM" id="MobiDB-lite"/>
    </source>
</evidence>
<dbReference type="KEGG" id="lfe:LAF_0162"/>
<evidence type="ECO:0000313" key="3">
    <source>
        <dbReference type="Proteomes" id="UP000001697"/>
    </source>
</evidence>
<dbReference type="Proteomes" id="UP000001697">
    <property type="component" value="Chromosome"/>
</dbReference>
<name>A0ABF7R107_LIMF3</name>
<organism evidence="2 3">
    <name type="scientific">Limosilactobacillus fermentum (strain NBRC 3956 / LMG 18251)</name>
    <name type="common">Lactobacillus fermentum</name>
    <dbReference type="NCBI Taxonomy" id="334390"/>
    <lineage>
        <taxon>Bacteria</taxon>
        <taxon>Bacillati</taxon>
        <taxon>Bacillota</taxon>
        <taxon>Bacilli</taxon>
        <taxon>Lactobacillales</taxon>
        <taxon>Lactobacillaceae</taxon>
        <taxon>Limosilactobacillus</taxon>
    </lineage>
</organism>
<dbReference type="Gene3D" id="2.60.120.10">
    <property type="entry name" value="Jelly Rolls"/>
    <property type="match status" value="1"/>
</dbReference>
<dbReference type="PANTHER" id="PTHR34571">
    <property type="entry name" value="(S)-UREIDOGLYCINE AMINOHYDROLASE"/>
    <property type="match status" value="1"/>
</dbReference>
<dbReference type="AlphaFoldDB" id="A0ABF7R107"/>
<keyword evidence="3" id="KW-1185">Reference proteome</keyword>
<accession>A0ABF7R107</accession>
<dbReference type="SUPFAM" id="SSF51182">
    <property type="entry name" value="RmlC-like cupins"/>
    <property type="match status" value="1"/>
</dbReference>
<sequence length="176" mass="19205">MGYNNNRVGYQEALLGSRSVIKKDNFALIPHDGLVKNTIPGFENVDVSILGSPRLGAGFVDYIATFQKGGKHTGFGGEGIETLVYVIAGKLEVTDGKETDVLEAGGYAYYPASVIMKDHEAAKRPGQPDRSLHVQEALPTTGRPRGPQGSRQQKRPGRHRIRRHEGRLVMGLLANR</sequence>
<proteinExistence type="predicted"/>
<dbReference type="InterPro" id="IPR017627">
    <property type="entry name" value="UGHY"/>
</dbReference>
<dbReference type="EMBL" id="AP008937">
    <property type="protein sequence ID" value="BAG26498.1"/>
    <property type="molecule type" value="Genomic_DNA"/>
</dbReference>
<dbReference type="PANTHER" id="PTHR34571:SF1">
    <property type="entry name" value="(S)-UREIDOGLYCINE AMINOHYDROLASE"/>
    <property type="match status" value="1"/>
</dbReference>
<evidence type="ECO:0000313" key="2">
    <source>
        <dbReference type="EMBL" id="BAG26498.1"/>
    </source>
</evidence>
<feature type="region of interest" description="Disordered" evidence="1">
    <location>
        <begin position="136"/>
        <end position="164"/>
    </location>
</feature>
<protein>
    <recommendedName>
        <fullName evidence="4">Cupin 2 conserved barrel domain-containing protein</fullName>
    </recommendedName>
</protein>
<reference evidence="2 3" key="1">
    <citation type="journal article" date="2008" name="DNA Res.">
        <title>Comparative genome analysis of Lactobacillus reuteri and Lactobacillus fermentum reveal a genomic island for reuterin and cobalamin production.</title>
        <authorList>
            <person name="Morita H."/>
            <person name="Toh H."/>
            <person name="Fukuda S."/>
            <person name="Horikawa H."/>
            <person name="Oshima K."/>
            <person name="Suzuki T."/>
            <person name="Murakami M."/>
            <person name="Hisamatsu S."/>
            <person name="Kato Y."/>
            <person name="Takizawa T."/>
            <person name="Fukuoka H."/>
            <person name="Yoshimura T."/>
            <person name="Itoh K."/>
            <person name="O'Sullivan D.J."/>
            <person name="McKay L.L."/>
            <person name="Ohno H."/>
            <person name="Kikuchi J."/>
            <person name="Masaoka T."/>
            <person name="Hattori M."/>
        </authorList>
    </citation>
    <scope>NUCLEOTIDE SEQUENCE [LARGE SCALE GENOMIC DNA]</scope>
    <source>
        <strain evidence="3">NBRC 3956 / LMG 18251</strain>
    </source>
</reference>
<dbReference type="InterPro" id="IPR011051">
    <property type="entry name" value="RmlC_Cupin_sf"/>
</dbReference>